<organism evidence="2 3">
    <name type="scientific">Pedobacter steynii</name>
    <dbReference type="NCBI Taxonomy" id="430522"/>
    <lineage>
        <taxon>Bacteria</taxon>
        <taxon>Pseudomonadati</taxon>
        <taxon>Bacteroidota</taxon>
        <taxon>Sphingobacteriia</taxon>
        <taxon>Sphingobacteriales</taxon>
        <taxon>Sphingobacteriaceae</taxon>
        <taxon>Pedobacter</taxon>
    </lineage>
</organism>
<keyword evidence="3" id="KW-1185">Reference proteome</keyword>
<dbReference type="KEGG" id="psty:BFS30_15170"/>
<keyword evidence="1" id="KW-0472">Membrane</keyword>
<keyword evidence="1" id="KW-1133">Transmembrane helix</keyword>
<proteinExistence type="predicted"/>
<sequence>MKHYRQKNNRYSFNDINTIMCLLGTAILVFSVRELFNYRIATPVVFNDYLRMLAPAWACLSIFFLAVGLKRIALDPREKSMTIGYLFGVFNKRYQVISPLKTEVITNLKNGKNIGIDILIQTDKGMVKFQSYASHFRNRADEFLSETGQIVNF</sequence>
<reference evidence="2 3" key="1">
    <citation type="submission" date="2016-08" db="EMBL/GenBank/DDBJ databases">
        <authorList>
            <person name="Seilhamer J.J."/>
        </authorList>
    </citation>
    <scope>NUCLEOTIDE SEQUENCE [LARGE SCALE GENOMIC DNA]</scope>
    <source>
        <strain evidence="2 3">DX4</strain>
    </source>
</reference>
<gene>
    <name evidence="2" type="ORF">BFS30_15170</name>
</gene>
<evidence type="ECO:0000256" key="1">
    <source>
        <dbReference type="SAM" id="Phobius"/>
    </source>
</evidence>
<keyword evidence="1" id="KW-0812">Transmembrane</keyword>
<dbReference type="AlphaFoldDB" id="A0A1D7QIF0"/>
<dbReference type="EMBL" id="CP017141">
    <property type="protein sequence ID" value="AOM78400.1"/>
    <property type="molecule type" value="Genomic_DNA"/>
</dbReference>
<feature type="transmembrane region" description="Helical" evidence="1">
    <location>
        <begin position="52"/>
        <end position="69"/>
    </location>
</feature>
<name>A0A1D7QIF0_9SPHI</name>
<evidence type="ECO:0000313" key="3">
    <source>
        <dbReference type="Proteomes" id="UP000094313"/>
    </source>
</evidence>
<dbReference type="RefSeq" id="WP_069380065.1">
    <property type="nucleotide sequence ID" value="NZ_CP017141.1"/>
</dbReference>
<feature type="transmembrane region" description="Helical" evidence="1">
    <location>
        <begin position="12"/>
        <end position="32"/>
    </location>
</feature>
<dbReference type="Proteomes" id="UP000094313">
    <property type="component" value="Chromosome"/>
</dbReference>
<protein>
    <submittedName>
        <fullName evidence="2">Uncharacterized protein</fullName>
    </submittedName>
</protein>
<evidence type="ECO:0000313" key="2">
    <source>
        <dbReference type="EMBL" id="AOM78400.1"/>
    </source>
</evidence>
<accession>A0A1D7QIF0</accession>